<dbReference type="RefSeq" id="WP_390228736.1">
    <property type="nucleotide sequence ID" value="NZ_JBHSCN010000005.1"/>
</dbReference>
<protein>
    <recommendedName>
        <fullName evidence="4">C2H2-type domain-containing protein</fullName>
    </recommendedName>
</protein>
<sequence length="216" mass="23191">MSDRIPLVLGSGVMRATGVAVLSESDGSAETAVLLFTEVAPDAIIMDWKDRGARGYRRLRRGALAHGMPEPYADDQRALRDPAALDISRHRALSITGGRPTFAASDVIVLVPADADRLREIRVPVSSAEKPLEAVYLSASADIDTFQYERTARVEDAETCPVCGKLMRAGGVHEASHGVPGHRLAGTRAGDEHAAGPERAAHQPRLDDPSVFRHTL</sequence>
<evidence type="ECO:0000313" key="3">
    <source>
        <dbReference type="Proteomes" id="UP001595900"/>
    </source>
</evidence>
<comment type="caution">
    <text evidence="2">The sequence shown here is derived from an EMBL/GenBank/DDBJ whole genome shotgun (WGS) entry which is preliminary data.</text>
</comment>
<evidence type="ECO:0000313" key="2">
    <source>
        <dbReference type="EMBL" id="MFC4243656.1"/>
    </source>
</evidence>
<accession>A0ABV8Q5H6</accession>
<name>A0ABV8Q5H6_9MICO</name>
<dbReference type="Proteomes" id="UP001595900">
    <property type="component" value="Unassembled WGS sequence"/>
</dbReference>
<evidence type="ECO:0008006" key="4">
    <source>
        <dbReference type="Google" id="ProtNLM"/>
    </source>
</evidence>
<dbReference type="EMBL" id="JBHSCN010000005">
    <property type="protein sequence ID" value="MFC4243656.1"/>
    <property type="molecule type" value="Genomic_DNA"/>
</dbReference>
<proteinExistence type="predicted"/>
<reference evidence="3" key="1">
    <citation type="journal article" date="2019" name="Int. J. Syst. Evol. Microbiol.">
        <title>The Global Catalogue of Microorganisms (GCM) 10K type strain sequencing project: providing services to taxonomists for standard genome sequencing and annotation.</title>
        <authorList>
            <consortium name="The Broad Institute Genomics Platform"/>
            <consortium name="The Broad Institute Genome Sequencing Center for Infectious Disease"/>
            <person name="Wu L."/>
            <person name="Ma J."/>
        </authorList>
    </citation>
    <scope>NUCLEOTIDE SEQUENCE [LARGE SCALE GENOMIC DNA]</scope>
    <source>
        <strain evidence="3">CGMCC 1.10363</strain>
    </source>
</reference>
<feature type="region of interest" description="Disordered" evidence="1">
    <location>
        <begin position="174"/>
        <end position="216"/>
    </location>
</feature>
<feature type="compositionally biased region" description="Basic and acidic residues" evidence="1">
    <location>
        <begin position="189"/>
        <end position="216"/>
    </location>
</feature>
<keyword evidence="3" id="KW-1185">Reference proteome</keyword>
<evidence type="ECO:0000256" key="1">
    <source>
        <dbReference type="SAM" id="MobiDB-lite"/>
    </source>
</evidence>
<gene>
    <name evidence="2" type="ORF">ACFOYW_09750</name>
</gene>
<organism evidence="2 3">
    <name type="scientific">Gryllotalpicola reticulitermitis</name>
    <dbReference type="NCBI Taxonomy" id="1184153"/>
    <lineage>
        <taxon>Bacteria</taxon>
        <taxon>Bacillati</taxon>
        <taxon>Actinomycetota</taxon>
        <taxon>Actinomycetes</taxon>
        <taxon>Micrococcales</taxon>
        <taxon>Microbacteriaceae</taxon>
        <taxon>Gryllotalpicola</taxon>
    </lineage>
</organism>